<dbReference type="STRING" id="41427.A0A182J7D5"/>
<evidence type="ECO:0000256" key="8">
    <source>
        <dbReference type="ARBA" id="ARBA00022833"/>
    </source>
</evidence>
<evidence type="ECO:0000256" key="2">
    <source>
        <dbReference type="ARBA" id="ARBA00005988"/>
    </source>
</evidence>
<keyword evidence="4" id="KW-0645">Protease</keyword>
<comment type="similarity">
    <text evidence="2 10">Belongs to the peptidase M14 family.</text>
</comment>
<keyword evidence="5" id="KW-0479">Metal-binding</keyword>
<dbReference type="VEuPathDB" id="VectorBase:AATE012764"/>
<dbReference type="SMART" id="SM00631">
    <property type="entry name" value="Zn_pept"/>
    <property type="match status" value="1"/>
</dbReference>
<dbReference type="PROSITE" id="PS52035">
    <property type="entry name" value="PEPTIDASE_M14"/>
    <property type="match status" value="1"/>
</dbReference>
<dbReference type="AlphaFoldDB" id="A0A182J7D5"/>
<sequence>MASGTGQRFFLYCLVMLAFIGAVSSTANFTILGKIPNAANEALNNLFSNSSTGRVRRAPDILEYFPSYDQIINWMEDLDRKYGGAVVVENVATTAEGRQIKAIIINFTNSWKTVFIVATLHARDWGSTAAALHVINELTNNAVSYPKLQFRFIIIPVANPDGYVYSWERDRFWRKNRARQWQGTVGVDLNRNFGYKWHKVYHIAETEPAEETYRGPTAFSEVESKIIKKAMLWLRQWLVLFVDLHSPGQTILYPWGFTKRPAREENQLRAVAAAAAEAIKNEAGTTYQYGSLSELQGSVGGTALDYCHAIDVNACFGLEVGAEVHMETVEIPQLGTEAMAAIASMALNAVKYKDS</sequence>
<comment type="cofactor">
    <cofactor evidence="1">
        <name>Zn(2+)</name>
        <dbReference type="ChEBI" id="CHEBI:29105"/>
    </cofactor>
</comment>
<dbReference type="GO" id="GO:0004181">
    <property type="term" value="F:metallocarboxypeptidase activity"/>
    <property type="evidence" value="ECO:0007669"/>
    <property type="project" value="InterPro"/>
</dbReference>
<dbReference type="Pfam" id="PF00246">
    <property type="entry name" value="Peptidase_M14"/>
    <property type="match status" value="1"/>
</dbReference>
<dbReference type="Gene3D" id="3.40.630.10">
    <property type="entry name" value="Zn peptidases"/>
    <property type="match status" value="1"/>
</dbReference>
<dbReference type="GO" id="GO:0006508">
    <property type="term" value="P:proteolysis"/>
    <property type="evidence" value="ECO:0007669"/>
    <property type="project" value="UniProtKB-KW"/>
</dbReference>
<keyword evidence="7" id="KW-0378">Hydrolase</keyword>
<dbReference type="SUPFAM" id="SSF53187">
    <property type="entry name" value="Zn-dependent exopeptidases"/>
    <property type="match status" value="1"/>
</dbReference>
<dbReference type="PANTHER" id="PTHR11705">
    <property type="entry name" value="PROTEASE FAMILY M14 CARBOXYPEPTIDASE A,B"/>
    <property type="match status" value="1"/>
</dbReference>
<dbReference type="PANTHER" id="PTHR11705:SF140">
    <property type="entry name" value="FI02848P-RELATED"/>
    <property type="match status" value="1"/>
</dbReference>
<keyword evidence="9" id="KW-0482">Metalloprotease</keyword>
<reference evidence="12" key="1">
    <citation type="submission" date="2022-08" db="UniProtKB">
        <authorList>
            <consortium name="EnsemblMetazoa"/>
        </authorList>
    </citation>
    <scope>IDENTIFICATION</scope>
    <source>
        <strain evidence="12">EBRO</strain>
    </source>
</reference>
<evidence type="ECO:0000259" key="11">
    <source>
        <dbReference type="PROSITE" id="PS52035"/>
    </source>
</evidence>
<evidence type="ECO:0000256" key="10">
    <source>
        <dbReference type="PROSITE-ProRule" id="PRU01379"/>
    </source>
</evidence>
<accession>A0A182J7D5</accession>
<dbReference type="GO" id="GO:0008270">
    <property type="term" value="F:zinc ion binding"/>
    <property type="evidence" value="ECO:0007669"/>
    <property type="project" value="InterPro"/>
</dbReference>
<feature type="active site" description="Proton donor/acceptor" evidence="10">
    <location>
        <position position="319"/>
    </location>
</feature>
<protein>
    <recommendedName>
        <fullName evidence="11">Peptidase M14 domain-containing protein</fullName>
    </recommendedName>
</protein>
<dbReference type="EnsemblMetazoa" id="AATE012764-RA">
    <property type="protein sequence ID" value="AATE012764-PA.1"/>
    <property type="gene ID" value="AATE012764"/>
</dbReference>
<keyword evidence="6" id="KW-0732">Signal</keyword>
<feature type="domain" description="Peptidase M14" evidence="11">
    <location>
        <begin position="64"/>
        <end position="346"/>
    </location>
</feature>
<evidence type="ECO:0000313" key="12">
    <source>
        <dbReference type="EnsemblMetazoa" id="AATE012764-PA.1"/>
    </source>
</evidence>
<name>A0A182J7D5_ANOAO</name>
<evidence type="ECO:0000256" key="9">
    <source>
        <dbReference type="ARBA" id="ARBA00023049"/>
    </source>
</evidence>
<keyword evidence="3" id="KW-0121">Carboxypeptidase</keyword>
<evidence type="ECO:0000256" key="1">
    <source>
        <dbReference type="ARBA" id="ARBA00001947"/>
    </source>
</evidence>
<dbReference type="GO" id="GO:0005615">
    <property type="term" value="C:extracellular space"/>
    <property type="evidence" value="ECO:0007669"/>
    <property type="project" value="TreeGrafter"/>
</dbReference>
<dbReference type="FunFam" id="3.40.630.10:FF:000084">
    <property type="entry name" value="Carboxypeptidase B2"/>
    <property type="match status" value="1"/>
</dbReference>
<keyword evidence="8" id="KW-0862">Zinc</keyword>
<evidence type="ECO:0000256" key="3">
    <source>
        <dbReference type="ARBA" id="ARBA00022645"/>
    </source>
</evidence>
<evidence type="ECO:0000256" key="6">
    <source>
        <dbReference type="ARBA" id="ARBA00022729"/>
    </source>
</evidence>
<proteinExistence type="inferred from homology"/>
<dbReference type="PRINTS" id="PR00765">
    <property type="entry name" value="CRBOXYPTASEA"/>
</dbReference>
<evidence type="ECO:0000256" key="7">
    <source>
        <dbReference type="ARBA" id="ARBA00022801"/>
    </source>
</evidence>
<organism evidence="12">
    <name type="scientific">Anopheles atroparvus</name>
    <name type="common">European mosquito</name>
    <dbReference type="NCBI Taxonomy" id="41427"/>
    <lineage>
        <taxon>Eukaryota</taxon>
        <taxon>Metazoa</taxon>
        <taxon>Ecdysozoa</taxon>
        <taxon>Arthropoda</taxon>
        <taxon>Hexapoda</taxon>
        <taxon>Insecta</taxon>
        <taxon>Pterygota</taxon>
        <taxon>Neoptera</taxon>
        <taxon>Endopterygota</taxon>
        <taxon>Diptera</taxon>
        <taxon>Nematocera</taxon>
        <taxon>Culicoidea</taxon>
        <taxon>Culicidae</taxon>
        <taxon>Anophelinae</taxon>
        <taxon>Anopheles</taxon>
    </lineage>
</organism>
<evidence type="ECO:0000256" key="5">
    <source>
        <dbReference type="ARBA" id="ARBA00022723"/>
    </source>
</evidence>
<dbReference type="InterPro" id="IPR000834">
    <property type="entry name" value="Peptidase_M14"/>
</dbReference>
<evidence type="ECO:0000256" key="4">
    <source>
        <dbReference type="ARBA" id="ARBA00022670"/>
    </source>
</evidence>